<accession>A0A485L422</accession>
<dbReference type="Proteomes" id="UP000332933">
    <property type="component" value="Unassembled WGS sequence"/>
</dbReference>
<reference evidence="1" key="2">
    <citation type="submission" date="2019-06" db="EMBL/GenBank/DDBJ databases">
        <title>Genomics analysis of Aphanomyces spp. identifies a new class of oomycete effector associated with host adaptation.</title>
        <authorList>
            <person name="Gaulin E."/>
        </authorList>
    </citation>
    <scope>NUCLEOTIDE SEQUENCE</scope>
    <source>
        <strain evidence="1">CBS 578.67</strain>
    </source>
</reference>
<evidence type="ECO:0000313" key="1">
    <source>
        <dbReference type="EMBL" id="KAF0693138.1"/>
    </source>
</evidence>
<proteinExistence type="predicted"/>
<protein>
    <submittedName>
        <fullName evidence="2">Aste57867_15858 protein</fullName>
    </submittedName>
</protein>
<organism evidence="2 3">
    <name type="scientific">Aphanomyces stellatus</name>
    <dbReference type="NCBI Taxonomy" id="120398"/>
    <lineage>
        <taxon>Eukaryota</taxon>
        <taxon>Sar</taxon>
        <taxon>Stramenopiles</taxon>
        <taxon>Oomycota</taxon>
        <taxon>Saprolegniomycetes</taxon>
        <taxon>Saprolegniales</taxon>
        <taxon>Verrucalvaceae</taxon>
        <taxon>Aphanomyces</taxon>
    </lineage>
</organism>
<dbReference type="OrthoDB" id="203476at2759"/>
<gene>
    <name evidence="2" type="primary">Aste57867_15858</name>
    <name evidence="1" type="ORF">As57867_015802</name>
    <name evidence="2" type="ORF">ASTE57867_15858</name>
</gene>
<dbReference type="EMBL" id="VJMH01005764">
    <property type="protein sequence ID" value="KAF0693138.1"/>
    <property type="molecule type" value="Genomic_DNA"/>
</dbReference>
<evidence type="ECO:0000313" key="2">
    <source>
        <dbReference type="EMBL" id="VFT92645.1"/>
    </source>
</evidence>
<keyword evidence="3" id="KW-1185">Reference proteome</keyword>
<evidence type="ECO:0000313" key="3">
    <source>
        <dbReference type="Proteomes" id="UP000332933"/>
    </source>
</evidence>
<dbReference type="EMBL" id="CAADRA010005785">
    <property type="protein sequence ID" value="VFT92645.1"/>
    <property type="molecule type" value="Genomic_DNA"/>
</dbReference>
<reference evidence="2 3" key="1">
    <citation type="submission" date="2019-03" db="EMBL/GenBank/DDBJ databases">
        <authorList>
            <person name="Gaulin E."/>
            <person name="Dumas B."/>
        </authorList>
    </citation>
    <scope>NUCLEOTIDE SEQUENCE [LARGE SCALE GENOMIC DNA]</scope>
    <source>
        <strain evidence="2">CBS 568.67</strain>
    </source>
</reference>
<sequence>MLRPFQIYHWNVPWQLQTHDGCIDGLRQSKVRAALLEKNTFAEMNNLWPTRVHAAAAADDDDATRTVLAPKLTDRIRRRVHACRKADFLDVLHAHPPLLRKLPLSPHCDVNTAQAFRDAVREDIVLNGVRFVGDHRTEAFVAAVKRIVQKFVPKGAFLPVSDRVMRSCSRTHRQDDSTSPHVVPTYICSGADSYFALQELFGHPDLLIKPRDTQTPLPLDVTLGVDRRGIFKCRICAANLYGIYRLDDIEQLAATKDQELEALVLVDTVIVETIDFSTNMTSRHLSVRSPEPECADHAEIRELF</sequence>
<dbReference type="AlphaFoldDB" id="A0A485L422"/>
<name>A0A485L422_9STRA</name>